<sequence>MNKFAEKSLVVPFYHIDLKSYIYGIHDIHLNYLKDVTRSRIISLHKKLISGYDRVTNGNYASLPNDNYTLQYIGYHLYKAEDFNKFDIYFDLKFLEAKIRAVGKQDVLRDMKKYEHYITNNDNILKEKLDQYREFVNRCGCNIYNYEKTDIIQFALGEPKDSIVYKEVDEYDHSTINVRDDITSACYVDSPNHILIGTTSGKIKLFFEESEKDISIFVGHTSGITKLVVSPDKQYFLSVSTDGSVMLWKFTADSSRNSFDFSESNLPVSPKTKQKYWLDVFTSDRGQIKPRRTFLLEEEDDFLTTAAFCDQFPEEFRIVTGSSRGNAIIWDGESGEQLRETGARGYNISSIIYIKLETDDRVIFSCEDNIHIYTFNERIHYTTLHSNDYFRSIYFADNRIIAVSDKSITLWKQYKLDKIILEIQETEMYHTCSTLTDDSHYLVVSTNLNTVYVWDFDEEKIVKKFKSKGRNMWYMWYNSI</sequence>
<dbReference type="EMBL" id="JAPWTK010000003">
    <property type="protein sequence ID" value="KAJ8962332.1"/>
    <property type="molecule type" value="Genomic_DNA"/>
</dbReference>
<dbReference type="Pfam" id="PF17908">
    <property type="entry name" value="APAF1_C"/>
    <property type="match status" value="1"/>
</dbReference>
<dbReference type="SUPFAM" id="SSF50978">
    <property type="entry name" value="WD40 repeat-like"/>
    <property type="match status" value="1"/>
</dbReference>
<dbReference type="AlphaFoldDB" id="A0AAV8ZG36"/>
<reference evidence="4" key="1">
    <citation type="journal article" date="2023" name="Insect Mol. Biol.">
        <title>Genome sequencing provides insights into the evolution of gene families encoding plant cell wall-degrading enzymes in longhorned beetles.</title>
        <authorList>
            <person name="Shin N.R."/>
            <person name="Okamura Y."/>
            <person name="Kirsch R."/>
            <person name="Pauchet Y."/>
        </authorList>
    </citation>
    <scope>NUCLEOTIDE SEQUENCE</scope>
    <source>
        <strain evidence="4">AMC_N1</strain>
    </source>
</reference>
<organism evidence="4 5">
    <name type="scientific">Aromia moschata</name>
    <dbReference type="NCBI Taxonomy" id="1265417"/>
    <lineage>
        <taxon>Eukaryota</taxon>
        <taxon>Metazoa</taxon>
        <taxon>Ecdysozoa</taxon>
        <taxon>Arthropoda</taxon>
        <taxon>Hexapoda</taxon>
        <taxon>Insecta</taxon>
        <taxon>Pterygota</taxon>
        <taxon>Neoptera</taxon>
        <taxon>Endopterygota</taxon>
        <taxon>Coleoptera</taxon>
        <taxon>Polyphaga</taxon>
        <taxon>Cucujiformia</taxon>
        <taxon>Chrysomeloidea</taxon>
        <taxon>Cerambycidae</taxon>
        <taxon>Cerambycinae</taxon>
        <taxon>Callichromatini</taxon>
        <taxon>Aromia</taxon>
    </lineage>
</organism>
<dbReference type="Pfam" id="PF00400">
    <property type="entry name" value="WD40"/>
    <property type="match status" value="1"/>
</dbReference>
<feature type="domain" description="APAF-1 helical" evidence="3">
    <location>
        <begin position="43"/>
        <end position="167"/>
    </location>
</feature>
<gene>
    <name evidence="4" type="ORF">NQ318_018314</name>
</gene>
<dbReference type="SMART" id="SM00320">
    <property type="entry name" value="WD40"/>
    <property type="match status" value="5"/>
</dbReference>
<keyword evidence="5" id="KW-1185">Reference proteome</keyword>
<protein>
    <recommendedName>
        <fullName evidence="3">APAF-1 helical domain-containing protein</fullName>
    </recommendedName>
</protein>
<dbReference type="PROSITE" id="PS50082">
    <property type="entry name" value="WD_REPEATS_2"/>
    <property type="match status" value="1"/>
</dbReference>
<dbReference type="InterPro" id="IPR001680">
    <property type="entry name" value="WD40_rpt"/>
</dbReference>
<keyword evidence="2" id="KW-0853">WD repeat</keyword>
<dbReference type="InterPro" id="IPR041452">
    <property type="entry name" value="APAF1_C"/>
</dbReference>
<dbReference type="Gene3D" id="1.25.40.370">
    <property type="match status" value="1"/>
</dbReference>
<proteinExistence type="predicted"/>
<feature type="repeat" description="WD" evidence="2">
    <location>
        <begin position="217"/>
        <end position="258"/>
    </location>
</feature>
<keyword evidence="1" id="KW-0677">Repeat</keyword>
<comment type="caution">
    <text evidence="4">The sequence shown here is derived from an EMBL/GenBank/DDBJ whole genome shotgun (WGS) entry which is preliminary data.</text>
</comment>
<accession>A0AAV8ZG36</accession>
<evidence type="ECO:0000313" key="5">
    <source>
        <dbReference type="Proteomes" id="UP001162162"/>
    </source>
</evidence>
<name>A0AAV8ZG36_9CUCU</name>
<evidence type="ECO:0000256" key="1">
    <source>
        <dbReference type="ARBA" id="ARBA00022737"/>
    </source>
</evidence>
<dbReference type="InterPro" id="IPR015943">
    <property type="entry name" value="WD40/YVTN_repeat-like_dom_sf"/>
</dbReference>
<evidence type="ECO:0000313" key="4">
    <source>
        <dbReference type="EMBL" id="KAJ8962332.1"/>
    </source>
</evidence>
<dbReference type="Proteomes" id="UP001162162">
    <property type="component" value="Unassembled WGS sequence"/>
</dbReference>
<dbReference type="InterPro" id="IPR036322">
    <property type="entry name" value="WD40_repeat_dom_sf"/>
</dbReference>
<evidence type="ECO:0000259" key="3">
    <source>
        <dbReference type="Pfam" id="PF17908"/>
    </source>
</evidence>
<evidence type="ECO:0000256" key="2">
    <source>
        <dbReference type="PROSITE-ProRule" id="PRU00221"/>
    </source>
</evidence>
<dbReference type="Gene3D" id="2.130.10.10">
    <property type="entry name" value="YVTN repeat-like/Quinoprotein amine dehydrogenase"/>
    <property type="match status" value="1"/>
</dbReference>
<dbReference type="PANTHER" id="PTHR22845:SF5">
    <property type="entry name" value="APOPTOTIC PROTEASE-ACTIVATING FACTOR 1"/>
    <property type="match status" value="1"/>
</dbReference>
<dbReference type="PANTHER" id="PTHR22845">
    <property type="entry name" value="APOPTOTIC PROTEASE-ACTIVATING FACTOR 1"/>
    <property type="match status" value="1"/>
</dbReference>
<dbReference type="PROSITE" id="PS50294">
    <property type="entry name" value="WD_REPEATS_REGION"/>
    <property type="match status" value="1"/>
</dbReference>